<gene>
    <name evidence="1" type="ordered locus">MCA2031</name>
</gene>
<dbReference type="STRING" id="243233.MCA2031"/>
<organism evidence="1 2">
    <name type="scientific">Methylococcus capsulatus (strain ATCC 33009 / NCIMB 11132 / Bath)</name>
    <dbReference type="NCBI Taxonomy" id="243233"/>
    <lineage>
        <taxon>Bacteria</taxon>
        <taxon>Pseudomonadati</taxon>
        <taxon>Pseudomonadota</taxon>
        <taxon>Gammaproteobacteria</taxon>
        <taxon>Methylococcales</taxon>
        <taxon>Methylococcaceae</taxon>
        <taxon>Methylococcus</taxon>
    </lineage>
</organism>
<protein>
    <submittedName>
        <fullName evidence="1">Uncharacterized protein</fullName>
    </submittedName>
</protein>
<dbReference type="Proteomes" id="UP000006821">
    <property type="component" value="Chromosome"/>
</dbReference>
<dbReference type="AlphaFoldDB" id="Q606I5"/>
<name>Q606I5_METCA</name>
<reference evidence="1 2" key="1">
    <citation type="journal article" date="2004" name="PLoS Biol.">
        <title>Genomic insights into methanotrophy: the complete genome sequence of Methylococcus capsulatus (Bath).</title>
        <authorList>
            <person name="Ward N.L."/>
            <person name="Larsen O."/>
            <person name="Sakwa J."/>
            <person name="Bruseth L."/>
            <person name="Khouri H.M."/>
            <person name="Durkin A.S."/>
            <person name="Dimitrov G."/>
            <person name="Jiang L."/>
            <person name="Scanlan D."/>
            <person name="Kang K.H."/>
            <person name="Lewis M.R."/>
            <person name="Nelson K.E."/>
            <person name="Methe B.A."/>
            <person name="Wu M."/>
            <person name="Heidelberg J.F."/>
            <person name="Paulsen I.T."/>
            <person name="Fouts D.E."/>
            <person name="Ravel J."/>
            <person name="Tettelin H."/>
            <person name="Ren Q."/>
            <person name="Read T.D."/>
            <person name="DeBoy R.T."/>
            <person name="Seshadri R."/>
            <person name="Salzberg S.L."/>
            <person name="Jensen H.B."/>
            <person name="Birkeland N.K."/>
            <person name="Nelson W.C."/>
            <person name="Dodson R.J."/>
            <person name="Grindhaug S.H."/>
            <person name="Holt I.E."/>
            <person name="Eidhammer I."/>
            <person name="Jonasen I."/>
            <person name="Vanaken S."/>
            <person name="Utterback T.R."/>
            <person name="Feldblyum T.V."/>
            <person name="Fraser C.M."/>
            <person name="Lillehaug J.R."/>
            <person name="Eisen J.A."/>
        </authorList>
    </citation>
    <scope>NUCLEOTIDE SEQUENCE [LARGE SCALE GENOMIC DNA]</scope>
    <source>
        <strain evidence="2">ATCC 33009 / NCIMB 11132 / Bath</strain>
    </source>
</reference>
<evidence type="ECO:0000313" key="1">
    <source>
        <dbReference type="EMBL" id="AAU91717.1"/>
    </source>
</evidence>
<dbReference type="KEGG" id="mca:MCA2031"/>
<proteinExistence type="predicted"/>
<dbReference type="HOGENOM" id="CLU_3137565_0_0_6"/>
<sequence length="49" mass="5369">MGGEVGDDRFEGAGALPPRFGRLQWEKGCGGPEIFLKFDPGQLLFFIVL</sequence>
<accession>Q606I5</accession>
<dbReference type="EMBL" id="AE017282">
    <property type="protein sequence ID" value="AAU91717.1"/>
    <property type="molecule type" value="Genomic_DNA"/>
</dbReference>
<evidence type="ECO:0000313" key="2">
    <source>
        <dbReference type="Proteomes" id="UP000006821"/>
    </source>
</evidence>